<keyword evidence="1" id="KW-0472">Membrane</keyword>
<gene>
    <name evidence="3" type="ORF">CWI81_04870</name>
</gene>
<sequence length="159" mass="17401">MVKPSIGAGRMIKMLSLCFLLTLAAPSAAQSLQLNGPDSTVREGYFTVNVSSTTDASEPIASLVIEASSSKDFKQNLQTFPALGDFKKLSLTGFSDGTYYLRARSEDVSEYSNVIQVRVQHYPLWQALGLFVVGFLIFTALVVTIIRFHQKSEAEPADD</sequence>
<evidence type="ECO:0000313" key="4">
    <source>
        <dbReference type="Proteomes" id="UP000287908"/>
    </source>
</evidence>
<dbReference type="EMBL" id="PIQF01000001">
    <property type="protein sequence ID" value="RUO77816.1"/>
    <property type="molecule type" value="Genomic_DNA"/>
</dbReference>
<evidence type="ECO:0000256" key="2">
    <source>
        <dbReference type="SAM" id="SignalP"/>
    </source>
</evidence>
<evidence type="ECO:0000313" key="3">
    <source>
        <dbReference type="EMBL" id="RUO77816.1"/>
    </source>
</evidence>
<comment type="caution">
    <text evidence="3">The sequence shown here is derived from an EMBL/GenBank/DDBJ whole genome shotgun (WGS) entry which is preliminary data.</text>
</comment>
<feature type="signal peptide" evidence="2">
    <location>
        <begin position="1"/>
        <end position="29"/>
    </location>
</feature>
<dbReference type="AlphaFoldDB" id="A0A432ZIK4"/>
<evidence type="ECO:0000256" key="1">
    <source>
        <dbReference type="SAM" id="Phobius"/>
    </source>
</evidence>
<keyword evidence="2" id="KW-0732">Signal</keyword>
<reference evidence="3 4" key="1">
    <citation type="journal article" date="2011" name="Front. Microbiol.">
        <title>Genomic signatures of strain selection and enhancement in Bacillus atrophaeus var. globigii, a historical biowarfare simulant.</title>
        <authorList>
            <person name="Gibbons H.S."/>
            <person name="Broomall S.M."/>
            <person name="McNew L.A."/>
            <person name="Daligault H."/>
            <person name="Chapman C."/>
            <person name="Bruce D."/>
            <person name="Karavis M."/>
            <person name="Krepps M."/>
            <person name="McGregor P.A."/>
            <person name="Hong C."/>
            <person name="Park K.H."/>
            <person name="Akmal A."/>
            <person name="Feldman A."/>
            <person name="Lin J.S."/>
            <person name="Chang W.E."/>
            <person name="Higgs B.W."/>
            <person name="Demirev P."/>
            <person name="Lindquist J."/>
            <person name="Liem A."/>
            <person name="Fochler E."/>
            <person name="Read T.D."/>
            <person name="Tapia R."/>
            <person name="Johnson S."/>
            <person name="Bishop-Lilly K.A."/>
            <person name="Detter C."/>
            <person name="Han C."/>
            <person name="Sozhamannan S."/>
            <person name="Rosenzweig C.N."/>
            <person name="Skowronski E.W."/>
        </authorList>
    </citation>
    <scope>NUCLEOTIDE SEQUENCE [LARGE SCALE GENOMIC DNA]</scope>
    <source>
        <strain evidence="3 4">CL-SP19</strain>
    </source>
</reference>
<keyword evidence="1" id="KW-0812">Transmembrane</keyword>
<protein>
    <submittedName>
        <fullName evidence="3">Uncharacterized protein</fullName>
    </submittedName>
</protein>
<organism evidence="3 4">
    <name type="scientific">Idiomarina seosinensis</name>
    <dbReference type="NCBI Taxonomy" id="281739"/>
    <lineage>
        <taxon>Bacteria</taxon>
        <taxon>Pseudomonadati</taxon>
        <taxon>Pseudomonadota</taxon>
        <taxon>Gammaproteobacteria</taxon>
        <taxon>Alteromonadales</taxon>
        <taxon>Idiomarinaceae</taxon>
        <taxon>Idiomarina</taxon>
    </lineage>
</organism>
<feature type="chain" id="PRO_5019453155" evidence="2">
    <location>
        <begin position="30"/>
        <end position="159"/>
    </location>
</feature>
<dbReference type="OrthoDB" id="6194313at2"/>
<accession>A0A432ZIK4</accession>
<keyword evidence="1" id="KW-1133">Transmembrane helix</keyword>
<dbReference type="Proteomes" id="UP000287908">
    <property type="component" value="Unassembled WGS sequence"/>
</dbReference>
<name>A0A432ZIK4_9GAMM</name>
<keyword evidence="4" id="KW-1185">Reference proteome</keyword>
<proteinExistence type="predicted"/>
<feature type="transmembrane region" description="Helical" evidence="1">
    <location>
        <begin position="124"/>
        <end position="146"/>
    </location>
</feature>